<keyword evidence="2" id="KW-0479">Metal-binding</keyword>
<dbReference type="InterPro" id="IPR017896">
    <property type="entry name" value="4Fe4S_Fe-S-bd"/>
</dbReference>
<dbReference type="Proteomes" id="UP000218267">
    <property type="component" value="Chromosome"/>
</dbReference>
<dbReference type="InterPro" id="IPR050954">
    <property type="entry name" value="ET_IronSulfur_Cluster-Binding"/>
</dbReference>
<feature type="domain" description="4Fe-4S ferredoxin-type" evidence="5">
    <location>
        <begin position="163"/>
        <end position="192"/>
    </location>
</feature>
<dbReference type="OrthoDB" id="9779457at2"/>
<keyword evidence="3" id="KW-0408">Iron</keyword>
<dbReference type="Pfam" id="PF13247">
    <property type="entry name" value="Fer4_11"/>
    <property type="match status" value="1"/>
</dbReference>
<keyword evidence="1" id="KW-0004">4Fe-4S</keyword>
<keyword evidence="7" id="KW-1185">Reference proteome</keyword>
<dbReference type="PANTHER" id="PTHR43177:SF3">
    <property type="entry name" value="PROTEIN NRFC HOMOLOG"/>
    <property type="match status" value="1"/>
</dbReference>
<dbReference type="Gene3D" id="3.30.70.20">
    <property type="match status" value="2"/>
</dbReference>
<reference evidence="6 7" key="1">
    <citation type="journal article" date="2018" name="Mar. Genomics">
        <title>Complete genome sequence of Marinifilaceae bacterium strain SPP2, isolated from the Antarctic marine sediment.</title>
        <authorList>
            <person name="Watanabe M."/>
            <person name="Kojima H."/>
            <person name="Fukui M."/>
        </authorList>
    </citation>
    <scope>NUCLEOTIDE SEQUENCE [LARGE SCALE GENOMIC DNA]</scope>
    <source>
        <strain evidence="6 7">SPP2</strain>
    </source>
</reference>
<dbReference type="InterPro" id="IPR006311">
    <property type="entry name" value="TAT_signal"/>
</dbReference>
<name>A0A1Y1CH31_9BACT</name>
<accession>A0A1Y1CH31</accession>
<keyword evidence="4" id="KW-0411">Iron-sulfur</keyword>
<evidence type="ECO:0000256" key="3">
    <source>
        <dbReference type="ARBA" id="ARBA00023004"/>
    </source>
</evidence>
<organism evidence="6 7">
    <name type="scientific">Labilibaculum antarcticum</name>
    <dbReference type="NCBI Taxonomy" id="1717717"/>
    <lineage>
        <taxon>Bacteria</taxon>
        <taxon>Pseudomonadati</taxon>
        <taxon>Bacteroidota</taxon>
        <taxon>Bacteroidia</taxon>
        <taxon>Marinilabiliales</taxon>
        <taxon>Marinifilaceae</taxon>
        <taxon>Labilibaculum</taxon>
    </lineage>
</organism>
<dbReference type="PROSITE" id="PS00198">
    <property type="entry name" value="4FE4S_FER_1"/>
    <property type="match status" value="1"/>
</dbReference>
<dbReference type="PROSITE" id="PS51379">
    <property type="entry name" value="4FE4S_FER_2"/>
    <property type="match status" value="2"/>
</dbReference>
<evidence type="ECO:0000256" key="2">
    <source>
        <dbReference type="ARBA" id="ARBA00022723"/>
    </source>
</evidence>
<dbReference type="GO" id="GO:0051539">
    <property type="term" value="F:4 iron, 4 sulfur cluster binding"/>
    <property type="evidence" value="ECO:0007669"/>
    <property type="project" value="UniProtKB-KW"/>
</dbReference>
<evidence type="ECO:0000256" key="1">
    <source>
        <dbReference type="ARBA" id="ARBA00022485"/>
    </source>
</evidence>
<dbReference type="AlphaFoldDB" id="A0A1Y1CH31"/>
<reference evidence="7" key="2">
    <citation type="journal article" date="2020" name="Antonie Van Leeuwenhoek">
        <title>Labilibaculum antarcticum sp. nov., a novel facultative anaerobic, psychrotorelant bacterium isolated from marine sediment of Antarctica.</title>
        <authorList>
            <person name="Watanabe M."/>
            <person name="Kojima H."/>
            <person name="Fukui M."/>
        </authorList>
    </citation>
    <scope>NUCLEOTIDE SEQUENCE [LARGE SCALE GENOMIC DNA]</scope>
    <source>
        <strain evidence="7">SPP2</strain>
    </source>
</reference>
<dbReference type="RefSeq" id="WP_096428495.1">
    <property type="nucleotide sequence ID" value="NZ_AP018042.1"/>
</dbReference>
<evidence type="ECO:0000313" key="7">
    <source>
        <dbReference type="Proteomes" id="UP000218267"/>
    </source>
</evidence>
<gene>
    <name evidence="6" type="ORF">ALGA_1214</name>
</gene>
<evidence type="ECO:0000259" key="5">
    <source>
        <dbReference type="PROSITE" id="PS51379"/>
    </source>
</evidence>
<dbReference type="PROSITE" id="PS51318">
    <property type="entry name" value="TAT"/>
    <property type="match status" value="1"/>
</dbReference>
<evidence type="ECO:0000313" key="6">
    <source>
        <dbReference type="EMBL" id="BAX79600.1"/>
    </source>
</evidence>
<dbReference type="GO" id="GO:0046872">
    <property type="term" value="F:metal ion binding"/>
    <property type="evidence" value="ECO:0007669"/>
    <property type="project" value="UniProtKB-KW"/>
</dbReference>
<dbReference type="EMBL" id="AP018042">
    <property type="protein sequence ID" value="BAX79600.1"/>
    <property type="molecule type" value="Genomic_DNA"/>
</dbReference>
<evidence type="ECO:0000256" key="4">
    <source>
        <dbReference type="ARBA" id="ARBA00023014"/>
    </source>
</evidence>
<sequence length="311" mass="34813">MKEETSNNSRRKFLKSVGLTVGAAGVVSGFSLLGAAKAVAQEPGETVNLLTQDGQLVQVDKNQLRPTVSEPLTELQKRGREGIAGKSFVMVIDLSKCRNARKCMDACQNHHQLRPDQHHINVLQMQDAEHTAPYFMPKPCQHCDNPPCTKVCPVDATFKRQDGIVLIDNERCIGCRFCIAACPYSARIFQWTEPKDAEKYKDLTYNIEANVPQKKGTISKCLFSADRLRENKLPSCVSSCPNGVYYFGDQNEDAVTNGTTHETVRFSQLIEENAGYTLLPELGTKPRVYYLPPKNRAFEFNGDLLNEENLH</sequence>
<dbReference type="KEGG" id="mbas:ALGA_1214"/>
<dbReference type="SUPFAM" id="SSF54862">
    <property type="entry name" value="4Fe-4S ferredoxins"/>
    <property type="match status" value="1"/>
</dbReference>
<dbReference type="PANTHER" id="PTHR43177">
    <property type="entry name" value="PROTEIN NRFC"/>
    <property type="match status" value="1"/>
</dbReference>
<protein>
    <submittedName>
        <fullName evidence="6">Hydrogenase</fullName>
    </submittedName>
</protein>
<dbReference type="InterPro" id="IPR017900">
    <property type="entry name" value="4Fe4S_Fe_S_CS"/>
</dbReference>
<feature type="domain" description="4Fe-4S ferredoxin-type" evidence="5">
    <location>
        <begin position="131"/>
        <end position="162"/>
    </location>
</feature>
<dbReference type="CDD" id="cd10551">
    <property type="entry name" value="PsrB"/>
    <property type="match status" value="1"/>
</dbReference>
<proteinExistence type="predicted"/>